<evidence type="ECO:0000256" key="3">
    <source>
        <dbReference type="ARBA" id="ARBA00022448"/>
    </source>
</evidence>
<dbReference type="Proteomes" id="UP000475117">
    <property type="component" value="Chromosome"/>
</dbReference>
<dbReference type="Pfam" id="PF02321">
    <property type="entry name" value="OEP"/>
    <property type="match status" value="1"/>
</dbReference>
<dbReference type="PANTHER" id="PTHR30026">
    <property type="entry name" value="OUTER MEMBRANE PROTEIN TOLC"/>
    <property type="match status" value="1"/>
</dbReference>
<dbReference type="PANTHER" id="PTHR30026:SF20">
    <property type="entry name" value="OUTER MEMBRANE PROTEIN TOLC"/>
    <property type="match status" value="1"/>
</dbReference>
<evidence type="ECO:0000256" key="8">
    <source>
        <dbReference type="SAM" id="SignalP"/>
    </source>
</evidence>
<dbReference type="InterPro" id="IPR051906">
    <property type="entry name" value="TolC-like"/>
</dbReference>
<dbReference type="KEGG" id="soa:G3M56_009375"/>
<dbReference type="GO" id="GO:1990281">
    <property type="term" value="C:efflux pump complex"/>
    <property type="evidence" value="ECO:0007669"/>
    <property type="project" value="TreeGrafter"/>
</dbReference>
<sequence length="442" mass="49228">MMTNTKHLLRPVVAGLMVASAALTQAEAGKLNNAYESFLAGNPDLVSQNYLVKAAGQEVVSEKRGYLPKMELELRQLAIGQDIDQDGEGVFQEGSTNYNNTRAKLEIDQPLLDFTLKHKVDQAKAKQRYQSALLESKEEELTEQFVESFLEAVRLANLEASHQRVVRYLEAELGRVSEGLKERVATVEDVENIKSALVAMKQEQRLLGQQRQRLLMSLGLDQKATAGLTLGGSRELTMPATAKGEVNADPQLQALQAEIDALESQIKSVSRKDVPRLSLYGLALHDDSDGSLFGTGRTLNGYEAGVMLKWDCFDRGINRSEAKRLSYMKKAKEAVLAALVERNSRQSSFSEQSLQLARVNLRSLDELVAHQATIHKATETAYREGGEKDYIQMVNAFLIYESQVRQQINGRFNFLKTQADLYAAKGGWSRELVAQIDRVFGK</sequence>
<evidence type="ECO:0000256" key="7">
    <source>
        <dbReference type="ARBA" id="ARBA00023237"/>
    </source>
</evidence>
<dbReference type="InterPro" id="IPR003423">
    <property type="entry name" value="OMP_efflux"/>
</dbReference>
<evidence type="ECO:0000313" key="10">
    <source>
        <dbReference type="Proteomes" id="UP000475117"/>
    </source>
</evidence>
<evidence type="ECO:0000256" key="6">
    <source>
        <dbReference type="ARBA" id="ARBA00023136"/>
    </source>
</evidence>
<evidence type="ECO:0000256" key="1">
    <source>
        <dbReference type="ARBA" id="ARBA00004442"/>
    </source>
</evidence>
<evidence type="ECO:0000256" key="4">
    <source>
        <dbReference type="ARBA" id="ARBA00022452"/>
    </source>
</evidence>
<name>A0A6B3L154_9BACT</name>
<keyword evidence="3" id="KW-0813">Transport</keyword>
<keyword evidence="8" id="KW-0732">Signal</keyword>
<dbReference type="RefSeq" id="WP_164362583.1">
    <property type="nucleotide sequence ID" value="NZ_CP066776.1"/>
</dbReference>
<keyword evidence="7" id="KW-0998">Cell outer membrane</keyword>
<evidence type="ECO:0000256" key="5">
    <source>
        <dbReference type="ARBA" id="ARBA00022692"/>
    </source>
</evidence>
<keyword evidence="10" id="KW-1185">Reference proteome</keyword>
<gene>
    <name evidence="9" type="ORF">G3M56_009375</name>
</gene>
<feature type="chain" id="PRO_5035173309" evidence="8">
    <location>
        <begin position="27"/>
        <end position="442"/>
    </location>
</feature>
<keyword evidence="5" id="KW-0812">Transmembrane</keyword>
<protein>
    <submittedName>
        <fullName evidence="9">TolC family protein</fullName>
    </submittedName>
</protein>
<evidence type="ECO:0000256" key="2">
    <source>
        <dbReference type="ARBA" id="ARBA00007613"/>
    </source>
</evidence>
<evidence type="ECO:0000313" key="9">
    <source>
        <dbReference type="EMBL" id="QQL44104.1"/>
    </source>
</evidence>
<dbReference type="Gene3D" id="1.20.1600.10">
    <property type="entry name" value="Outer membrane efflux proteins (OEP)"/>
    <property type="match status" value="1"/>
</dbReference>
<dbReference type="GO" id="GO:0009279">
    <property type="term" value="C:cell outer membrane"/>
    <property type="evidence" value="ECO:0007669"/>
    <property type="project" value="UniProtKB-SubCell"/>
</dbReference>
<organism evidence="9 10">
    <name type="scientific">Sulfuriroseicoccus oceanibius</name>
    <dbReference type="NCBI Taxonomy" id="2707525"/>
    <lineage>
        <taxon>Bacteria</taxon>
        <taxon>Pseudomonadati</taxon>
        <taxon>Verrucomicrobiota</taxon>
        <taxon>Verrucomicrobiia</taxon>
        <taxon>Verrucomicrobiales</taxon>
        <taxon>Verrucomicrobiaceae</taxon>
        <taxon>Sulfuriroseicoccus</taxon>
    </lineage>
</organism>
<accession>A0A6B3L154</accession>
<keyword evidence="4" id="KW-1134">Transmembrane beta strand</keyword>
<dbReference type="GO" id="GO:0015288">
    <property type="term" value="F:porin activity"/>
    <property type="evidence" value="ECO:0007669"/>
    <property type="project" value="TreeGrafter"/>
</dbReference>
<dbReference type="AlphaFoldDB" id="A0A6B3L154"/>
<dbReference type="SUPFAM" id="SSF56954">
    <property type="entry name" value="Outer membrane efflux proteins (OEP)"/>
    <property type="match status" value="1"/>
</dbReference>
<proteinExistence type="inferred from homology"/>
<dbReference type="GO" id="GO:0015562">
    <property type="term" value="F:efflux transmembrane transporter activity"/>
    <property type="evidence" value="ECO:0007669"/>
    <property type="project" value="InterPro"/>
</dbReference>
<dbReference type="EMBL" id="CP066776">
    <property type="protein sequence ID" value="QQL44104.1"/>
    <property type="molecule type" value="Genomic_DNA"/>
</dbReference>
<reference evidence="9 10" key="1">
    <citation type="submission" date="2020-12" db="EMBL/GenBank/DDBJ databases">
        <title>Sulforoseuscoccus oceanibium gen. nov., sp. nov., a representative of the phylum Verrucomicrobia with special cytoplasmic membrane, and proposal of Sulforoseuscoccusaceae fam. nov.</title>
        <authorList>
            <person name="Xi F."/>
        </authorList>
    </citation>
    <scope>NUCLEOTIDE SEQUENCE [LARGE SCALE GENOMIC DNA]</scope>
    <source>
        <strain evidence="9 10">T37</strain>
    </source>
</reference>
<comment type="similarity">
    <text evidence="2">Belongs to the outer membrane factor (OMF) (TC 1.B.17) family.</text>
</comment>
<comment type="subcellular location">
    <subcellularLocation>
        <location evidence="1">Cell outer membrane</location>
    </subcellularLocation>
</comment>
<feature type="signal peptide" evidence="8">
    <location>
        <begin position="1"/>
        <end position="26"/>
    </location>
</feature>
<keyword evidence="6" id="KW-0472">Membrane</keyword>